<feature type="compositionally biased region" description="Low complexity" evidence="1">
    <location>
        <begin position="73"/>
        <end position="86"/>
    </location>
</feature>
<keyword evidence="2" id="KW-0732">Signal</keyword>
<evidence type="ECO:0000313" key="5">
    <source>
        <dbReference type="Proteomes" id="UP000199092"/>
    </source>
</evidence>
<dbReference type="Gene3D" id="3.90.1010.20">
    <property type="match status" value="1"/>
</dbReference>
<dbReference type="EMBL" id="LT629749">
    <property type="protein sequence ID" value="SDS33661.1"/>
    <property type="molecule type" value="Genomic_DNA"/>
</dbReference>
<keyword evidence="5" id="KW-1185">Reference proteome</keyword>
<name>A0A1H1RD56_9ACTN</name>
<protein>
    <submittedName>
        <fullName evidence="4">Uncharacterized protein, contains FMN-binding domain</fullName>
    </submittedName>
</protein>
<dbReference type="GO" id="GO:0016020">
    <property type="term" value="C:membrane"/>
    <property type="evidence" value="ECO:0007669"/>
    <property type="project" value="InterPro"/>
</dbReference>
<evidence type="ECO:0000259" key="3">
    <source>
        <dbReference type="SMART" id="SM00900"/>
    </source>
</evidence>
<dbReference type="OrthoDB" id="8099475at2"/>
<evidence type="ECO:0000256" key="2">
    <source>
        <dbReference type="SAM" id="SignalP"/>
    </source>
</evidence>
<feature type="compositionally biased region" description="Pro residues" evidence="1">
    <location>
        <begin position="62"/>
        <end position="72"/>
    </location>
</feature>
<dbReference type="Proteomes" id="UP000199092">
    <property type="component" value="Chromosome I"/>
</dbReference>
<feature type="compositionally biased region" description="Gly residues" evidence="1">
    <location>
        <begin position="48"/>
        <end position="59"/>
    </location>
</feature>
<feature type="signal peptide" evidence="2">
    <location>
        <begin position="1"/>
        <end position="28"/>
    </location>
</feature>
<reference evidence="4 5" key="1">
    <citation type="submission" date="2016-10" db="EMBL/GenBank/DDBJ databases">
        <authorList>
            <person name="de Groot N.N."/>
        </authorList>
    </citation>
    <scope>NUCLEOTIDE SEQUENCE [LARGE SCALE GENOMIC DNA]</scope>
    <source>
        <strain evidence="4 5">DSM 21741</strain>
    </source>
</reference>
<gene>
    <name evidence="4" type="ORF">SAMN04488543_1533</name>
</gene>
<feature type="chain" id="PRO_5009258706" evidence="2">
    <location>
        <begin position="29"/>
        <end position="174"/>
    </location>
</feature>
<dbReference type="STRING" id="546871.SAMN04488543_1533"/>
<evidence type="ECO:0000256" key="1">
    <source>
        <dbReference type="SAM" id="MobiDB-lite"/>
    </source>
</evidence>
<dbReference type="RefSeq" id="WP_091411683.1">
    <property type="nucleotide sequence ID" value="NZ_LT629749.1"/>
</dbReference>
<feature type="domain" description="FMN-binding" evidence="3">
    <location>
        <begin position="94"/>
        <end position="172"/>
    </location>
</feature>
<sequence length="174" mass="17416">MRRIVLWLASTVTVVVLLFSYHTSTDSAATAPASTASSRPTSSAAAGSGSGTGGSGSGGSPVPTPTASPTPSPSSTASSAGQASGTYTGTVAQTRWGPVQVQITTAAGKVTAVDVVEYPTENPRDQEINARAVPELVRETIDAQSADIDMVSGATVTSEGYLQSLQSALDQAGI</sequence>
<dbReference type="Pfam" id="PF04205">
    <property type="entry name" value="FMN_bind"/>
    <property type="match status" value="1"/>
</dbReference>
<accession>A0A1H1RD56</accession>
<dbReference type="InterPro" id="IPR007329">
    <property type="entry name" value="FMN-bd"/>
</dbReference>
<dbReference type="GO" id="GO:0010181">
    <property type="term" value="F:FMN binding"/>
    <property type="evidence" value="ECO:0007669"/>
    <property type="project" value="InterPro"/>
</dbReference>
<evidence type="ECO:0000313" key="4">
    <source>
        <dbReference type="EMBL" id="SDS33661.1"/>
    </source>
</evidence>
<feature type="compositionally biased region" description="Low complexity" evidence="1">
    <location>
        <begin position="28"/>
        <end position="47"/>
    </location>
</feature>
<dbReference type="AlphaFoldDB" id="A0A1H1RD56"/>
<feature type="region of interest" description="Disordered" evidence="1">
    <location>
        <begin position="28"/>
        <end position="86"/>
    </location>
</feature>
<dbReference type="SMART" id="SM00900">
    <property type="entry name" value="FMN_bind"/>
    <property type="match status" value="1"/>
</dbReference>
<organism evidence="4 5">
    <name type="scientific">Friedmanniella luteola</name>
    <dbReference type="NCBI Taxonomy" id="546871"/>
    <lineage>
        <taxon>Bacteria</taxon>
        <taxon>Bacillati</taxon>
        <taxon>Actinomycetota</taxon>
        <taxon>Actinomycetes</taxon>
        <taxon>Propionibacteriales</taxon>
        <taxon>Nocardioidaceae</taxon>
        <taxon>Friedmanniella</taxon>
    </lineage>
</organism>
<proteinExistence type="predicted"/>